<evidence type="ECO:0000256" key="2">
    <source>
        <dbReference type="ARBA" id="ARBA00022630"/>
    </source>
</evidence>
<dbReference type="EMBL" id="JACHJU010000003">
    <property type="protein sequence ID" value="MBB4941809.1"/>
    <property type="molecule type" value="Genomic_DNA"/>
</dbReference>
<organism evidence="7 8">
    <name type="scientific">Streptosporangium album</name>
    <dbReference type="NCBI Taxonomy" id="47479"/>
    <lineage>
        <taxon>Bacteria</taxon>
        <taxon>Bacillati</taxon>
        <taxon>Actinomycetota</taxon>
        <taxon>Actinomycetes</taxon>
        <taxon>Streptosporangiales</taxon>
        <taxon>Streptosporangiaceae</taxon>
        <taxon>Streptosporangium</taxon>
    </lineage>
</organism>
<comment type="cofactor">
    <cofactor evidence="1">
        <name>FAD</name>
        <dbReference type="ChEBI" id="CHEBI:57692"/>
    </cofactor>
</comment>
<dbReference type="InterPro" id="IPR050493">
    <property type="entry name" value="FAD-dep_Monooxygenase_BioMet"/>
</dbReference>
<evidence type="ECO:0000256" key="4">
    <source>
        <dbReference type="ARBA" id="ARBA00023002"/>
    </source>
</evidence>
<dbReference type="InterPro" id="IPR036188">
    <property type="entry name" value="FAD/NAD-bd_sf"/>
</dbReference>
<keyword evidence="5" id="KW-0503">Monooxygenase</keyword>
<dbReference type="PANTHER" id="PTHR13789">
    <property type="entry name" value="MONOOXYGENASE"/>
    <property type="match status" value="1"/>
</dbReference>
<evidence type="ECO:0000256" key="1">
    <source>
        <dbReference type="ARBA" id="ARBA00001974"/>
    </source>
</evidence>
<evidence type="ECO:0000256" key="3">
    <source>
        <dbReference type="ARBA" id="ARBA00022827"/>
    </source>
</evidence>
<dbReference type="Pfam" id="PF01494">
    <property type="entry name" value="FAD_binding_3"/>
    <property type="match status" value="1"/>
</dbReference>
<evidence type="ECO:0000256" key="5">
    <source>
        <dbReference type="ARBA" id="ARBA00023033"/>
    </source>
</evidence>
<reference evidence="7 8" key="1">
    <citation type="submission" date="2020-08" db="EMBL/GenBank/DDBJ databases">
        <title>Sequencing the genomes of 1000 actinobacteria strains.</title>
        <authorList>
            <person name="Klenk H.-P."/>
        </authorList>
    </citation>
    <scope>NUCLEOTIDE SEQUENCE [LARGE SCALE GENOMIC DNA]</scope>
    <source>
        <strain evidence="7 8">DSM 43023</strain>
    </source>
</reference>
<keyword evidence="4 7" id="KW-0560">Oxidoreductase</keyword>
<dbReference type="PRINTS" id="PR00420">
    <property type="entry name" value="RNGMNOXGNASE"/>
</dbReference>
<dbReference type="PANTHER" id="PTHR13789:SF318">
    <property type="entry name" value="GERANYLGERANYL DIPHOSPHATE REDUCTASE"/>
    <property type="match status" value="1"/>
</dbReference>
<feature type="domain" description="FAD-binding" evidence="6">
    <location>
        <begin position="3"/>
        <end position="329"/>
    </location>
</feature>
<keyword evidence="3" id="KW-0274">FAD</keyword>
<dbReference type="RefSeq" id="WP_221466450.1">
    <property type="nucleotide sequence ID" value="NZ_BAABEK010000066.1"/>
</dbReference>
<dbReference type="Proteomes" id="UP000534286">
    <property type="component" value="Unassembled WGS sequence"/>
</dbReference>
<dbReference type="GO" id="GO:0018658">
    <property type="term" value="F:salicylate 1-monooxygenase activity"/>
    <property type="evidence" value="ECO:0007669"/>
    <property type="project" value="UniProtKB-EC"/>
</dbReference>
<name>A0A7W7S0S6_9ACTN</name>
<gene>
    <name evidence="7" type="ORF">FHR32_006195</name>
</gene>
<dbReference type="SUPFAM" id="SSF51905">
    <property type="entry name" value="FAD/NAD(P)-binding domain"/>
    <property type="match status" value="1"/>
</dbReference>
<accession>A0A7W7S0S6</accession>
<dbReference type="SUPFAM" id="SSF54373">
    <property type="entry name" value="FAD-linked reductases, C-terminal domain"/>
    <property type="match status" value="1"/>
</dbReference>
<evidence type="ECO:0000313" key="8">
    <source>
        <dbReference type="Proteomes" id="UP000534286"/>
    </source>
</evidence>
<dbReference type="InterPro" id="IPR002938">
    <property type="entry name" value="FAD-bd"/>
</dbReference>
<proteinExistence type="predicted"/>
<protein>
    <submittedName>
        <fullName evidence="7">Salicylate hydroxylase</fullName>
        <ecNumber evidence="7">1.14.13.1</ecNumber>
    </submittedName>
</protein>
<sequence length="371" mass="40419">MKRVEVLVAGGGIGGLAAAYTQARAGRGVRLLERAEEFGEVGAGLQLGPNATRVLAGWGLLDEVVATGVLPRRLVFRDAVSAEELTHLDLGGEFQRRYHGPYVVAHRSDLHRILLRACEREGVELVKGVSVERVETAGSGARAFCADGSVHEGDVVLGADGLQSRLRAKIVTDSPVESGFVAHRGTFPAGGVDINPDEVVAWLGPDCHLVQYPLRQGEMLNQVAVFRGPGDLDAAFERCCDQVQAALSHLWRDRHWNMLDRAPATSWVDGRLALVGDAAHPMLQYLAQGACQALEDAQVLAEQSVKHAGSWDDALAGYQEIRVPRTARVQATARIWGDIWHVDGLGRTMRNELMRTRDLSSHKYTDWLYGV</sequence>
<dbReference type="GO" id="GO:0071949">
    <property type="term" value="F:FAD binding"/>
    <property type="evidence" value="ECO:0007669"/>
    <property type="project" value="InterPro"/>
</dbReference>
<keyword evidence="2" id="KW-0285">Flavoprotein</keyword>
<evidence type="ECO:0000313" key="7">
    <source>
        <dbReference type="EMBL" id="MBB4941809.1"/>
    </source>
</evidence>
<keyword evidence="8" id="KW-1185">Reference proteome</keyword>
<comment type="caution">
    <text evidence="7">The sequence shown here is derived from an EMBL/GenBank/DDBJ whole genome shotgun (WGS) entry which is preliminary data.</text>
</comment>
<dbReference type="Gene3D" id="3.50.50.60">
    <property type="entry name" value="FAD/NAD(P)-binding domain"/>
    <property type="match status" value="1"/>
</dbReference>
<dbReference type="EC" id="1.14.13.1" evidence="7"/>
<evidence type="ECO:0000259" key="6">
    <source>
        <dbReference type="Pfam" id="PF01494"/>
    </source>
</evidence>
<dbReference type="AlphaFoldDB" id="A0A7W7S0S6"/>